<evidence type="ECO:0000256" key="1">
    <source>
        <dbReference type="SAM" id="MobiDB-lite"/>
    </source>
</evidence>
<proteinExistence type="predicted"/>
<reference evidence="3" key="1">
    <citation type="journal article" date="2013" name="Nat. Biotechnol.">
        <title>Chinese hamster genome sequenced from sorted chromosomes.</title>
        <authorList>
            <person name="Brinkrolf K."/>
            <person name="Rupp O."/>
            <person name="Laux H."/>
            <person name="Kollin F."/>
            <person name="Ernst W."/>
            <person name="Linke B."/>
            <person name="Kofler R."/>
            <person name="Romand S."/>
            <person name="Hesse F."/>
            <person name="Budach W.E."/>
            <person name="Galosy S."/>
            <person name="Muller D."/>
            <person name="Noll T."/>
            <person name="Wienberg J."/>
            <person name="Jostock T."/>
            <person name="Leonard M."/>
            <person name="Grillari J."/>
            <person name="Tauch A."/>
            <person name="Goesmann A."/>
            <person name="Helk B."/>
            <person name="Mott J.E."/>
            <person name="Puhler A."/>
            <person name="Borth N."/>
        </authorList>
    </citation>
    <scope>NUCLEOTIDE SEQUENCE [LARGE SCALE GENOMIC DNA]</scope>
    <source>
        <strain evidence="3">17A/GY</strain>
    </source>
</reference>
<gene>
    <name evidence="2" type="ORF">H671_xg20022</name>
</gene>
<evidence type="ECO:0000313" key="2">
    <source>
        <dbReference type="EMBL" id="ERE65692.1"/>
    </source>
</evidence>
<dbReference type="Proteomes" id="UP000030759">
    <property type="component" value="Unassembled WGS sequence"/>
</dbReference>
<dbReference type="EMBL" id="KE683347">
    <property type="protein sequence ID" value="ERE65692.1"/>
    <property type="molecule type" value="Genomic_DNA"/>
</dbReference>
<evidence type="ECO:0000313" key="3">
    <source>
        <dbReference type="Proteomes" id="UP000030759"/>
    </source>
</evidence>
<name>A0A061HW14_CRIGR</name>
<feature type="region of interest" description="Disordered" evidence="1">
    <location>
        <begin position="1"/>
        <end position="71"/>
    </location>
</feature>
<organism evidence="2 3">
    <name type="scientific">Cricetulus griseus</name>
    <name type="common">Chinese hamster</name>
    <name type="synonym">Cricetulus barabensis griseus</name>
    <dbReference type="NCBI Taxonomy" id="10029"/>
    <lineage>
        <taxon>Eukaryota</taxon>
        <taxon>Metazoa</taxon>
        <taxon>Chordata</taxon>
        <taxon>Craniata</taxon>
        <taxon>Vertebrata</taxon>
        <taxon>Euteleostomi</taxon>
        <taxon>Mammalia</taxon>
        <taxon>Eutheria</taxon>
        <taxon>Euarchontoglires</taxon>
        <taxon>Glires</taxon>
        <taxon>Rodentia</taxon>
        <taxon>Myomorpha</taxon>
        <taxon>Muroidea</taxon>
        <taxon>Cricetidae</taxon>
        <taxon>Cricetinae</taxon>
        <taxon>Cricetulus</taxon>
    </lineage>
</organism>
<feature type="compositionally biased region" description="Basic residues" evidence="1">
    <location>
        <begin position="46"/>
        <end position="71"/>
    </location>
</feature>
<feature type="compositionally biased region" description="Polar residues" evidence="1">
    <location>
        <begin position="34"/>
        <end position="45"/>
    </location>
</feature>
<protein>
    <submittedName>
        <fullName evidence="2">Cysteine-rich perinuclear theca 12</fullName>
    </submittedName>
</protein>
<feature type="compositionally biased region" description="Basic and acidic residues" evidence="1">
    <location>
        <begin position="7"/>
        <end position="16"/>
    </location>
</feature>
<accession>A0A061HW14</accession>
<dbReference type="AlphaFoldDB" id="A0A061HW14"/>
<sequence>MAKVAKKPLEPRDEARTSIAEVKPRKKRKASCQPKPSSSKKTLCNSRRRQRLGKIVRKGKRSLPKTTRRKVSKKNIKFRIAKEPSETALALLIQERMSGDASLNAPAQSQPSLESARICADETSALAQSVDEDLRNINV</sequence>